<evidence type="ECO:0000313" key="8">
    <source>
        <dbReference type="Proteomes" id="UP001259832"/>
    </source>
</evidence>
<evidence type="ECO:0000313" key="7">
    <source>
        <dbReference type="EMBL" id="KAK1943943.1"/>
    </source>
</evidence>
<keyword evidence="7" id="KW-0813">Transport</keyword>
<keyword evidence="2" id="KW-0521">NADP</keyword>
<comment type="caution">
    <text evidence="7">The sequence shown here is derived from an EMBL/GenBank/DDBJ whole genome shotgun (WGS) entry which is preliminary data.</text>
</comment>
<dbReference type="GO" id="GO:0034220">
    <property type="term" value="P:monoatomic ion transmembrane transport"/>
    <property type="evidence" value="ECO:0007669"/>
    <property type="project" value="UniProtKB-KW"/>
</dbReference>
<dbReference type="Pfam" id="PF24784">
    <property type="entry name" value="Temptin_C"/>
    <property type="match status" value="1"/>
</dbReference>
<keyword evidence="7" id="KW-0406">Ion transport</keyword>
<dbReference type="Pfam" id="PF00248">
    <property type="entry name" value="Aldo_ket_red"/>
    <property type="match status" value="1"/>
</dbReference>
<feature type="compositionally biased region" description="Basic and acidic residues" evidence="4">
    <location>
        <begin position="214"/>
        <end position="228"/>
    </location>
</feature>
<dbReference type="EMBL" id="JASMQC010000007">
    <property type="protein sequence ID" value="KAK1943943.1"/>
    <property type="molecule type" value="Genomic_DNA"/>
</dbReference>
<reference evidence="7" key="1">
    <citation type="submission" date="2023-08" db="EMBL/GenBank/DDBJ databases">
        <title>Reference Genome Resource for the Citrus Pathogen Phytophthora citrophthora.</title>
        <authorList>
            <person name="Moller H."/>
            <person name="Coetzee B."/>
            <person name="Rose L.J."/>
            <person name="Van Niekerk J.M."/>
        </authorList>
    </citation>
    <scope>NUCLEOTIDE SEQUENCE</scope>
    <source>
        <strain evidence="7">STE-U-9442</strain>
    </source>
</reference>
<gene>
    <name evidence="7" type="ORF">P3T76_005339</name>
</gene>
<dbReference type="Proteomes" id="UP001259832">
    <property type="component" value="Unassembled WGS sequence"/>
</dbReference>
<dbReference type="GO" id="GO:0016491">
    <property type="term" value="F:oxidoreductase activity"/>
    <property type="evidence" value="ECO:0007669"/>
    <property type="project" value="UniProtKB-KW"/>
</dbReference>
<feature type="domain" description="NADP-dependent oxidoreductase" evidence="5">
    <location>
        <begin position="335"/>
        <end position="512"/>
    </location>
</feature>
<dbReference type="AlphaFoldDB" id="A0AAD9LNI9"/>
<proteinExistence type="inferred from homology"/>
<evidence type="ECO:0000259" key="6">
    <source>
        <dbReference type="Pfam" id="PF24784"/>
    </source>
</evidence>
<dbReference type="InterPro" id="IPR036812">
    <property type="entry name" value="NAD(P)_OxRdtase_dom_sf"/>
</dbReference>
<dbReference type="SUPFAM" id="SSF51430">
    <property type="entry name" value="NAD(P)-linked oxidoreductase"/>
    <property type="match status" value="1"/>
</dbReference>
<dbReference type="InterPro" id="IPR005399">
    <property type="entry name" value="K_chnl_volt-dep_bsu_KCNAB-rel"/>
</dbReference>
<keyword evidence="3" id="KW-0560">Oxidoreductase</keyword>
<feature type="compositionally biased region" description="Basic and acidic residues" evidence="4">
    <location>
        <begin position="583"/>
        <end position="601"/>
    </location>
</feature>
<evidence type="ECO:0000256" key="2">
    <source>
        <dbReference type="ARBA" id="ARBA00022857"/>
    </source>
</evidence>
<comment type="similarity">
    <text evidence="1">Belongs to the shaker potassium channel beta subunit family.</text>
</comment>
<keyword evidence="8" id="KW-1185">Reference proteome</keyword>
<dbReference type="InterPro" id="IPR057626">
    <property type="entry name" value="S-S_Temptin"/>
</dbReference>
<dbReference type="Gene3D" id="3.20.20.100">
    <property type="entry name" value="NADP-dependent oxidoreductase domain"/>
    <property type="match status" value="1"/>
</dbReference>
<protein>
    <submittedName>
        <fullName evidence="7">Voltage-gated potassium channel subunit beta</fullName>
    </submittedName>
</protein>
<organism evidence="7 8">
    <name type="scientific">Phytophthora citrophthora</name>
    <dbReference type="NCBI Taxonomy" id="4793"/>
    <lineage>
        <taxon>Eukaryota</taxon>
        <taxon>Sar</taxon>
        <taxon>Stramenopiles</taxon>
        <taxon>Oomycota</taxon>
        <taxon>Peronosporomycetes</taxon>
        <taxon>Peronosporales</taxon>
        <taxon>Peronosporaceae</taxon>
        <taxon>Phytophthora</taxon>
    </lineage>
</organism>
<evidence type="ECO:0000256" key="1">
    <source>
        <dbReference type="ARBA" id="ARBA00006515"/>
    </source>
</evidence>
<accession>A0AAD9LNI9</accession>
<dbReference type="InterPro" id="IPR023210">
    <property type="entry name" value="NADP_OxRdtase_dom"/>
</dbReference>
<dbReference type="PANTHER" id="PTHR43150">
    <property type="entry name" value="HYPERKINETIC, ISOFORM M"/>
    <property type="match status" value="1"/>
</dbReference>
<feature type="domain" description="Temptin Cys/Cys disulfide" evidence="6">
    <location>
        <begin position="4"/>
        <end position="95"/>
    </location>
</feature>
<sequence>MRVESKSNYVSRIPNGGNIPVTPAIGHTNGTGSSSATNAFGKAFDNAGKKWTKALCMADTDGDGQTNGQELGDPCCEFIAGTNAAVRYNTVSHPSDATKTLNPIRRHQPQQPHQQQRHRLRLQAHHRLLDQYFAKLLSKIQCEATGLVLLHDTTIVIFLETTAEQFVAILKQLQQQRLIDANSMKVLANCDDHGVRILQGLGWMTRQRNVSSRRSPEIHQEDRSDASWRHPQLSDDLSNTDQSFLPPNDLILWLLGREELMTIDEDVDFVDNPVAVELQSERVWPVHPLIHYAEQKRSCKLVILEFSYNQVTLPMSTCSRMTYRFLGDSGLLVSKLSLGSWMDVSEKYTADAWYDMMKLVFEHGVNFFNNAEVYGSGLAERNMGAAIKKGIAEGTWSREDLVITTKIFFGPKGFGVNSGIAVANTSSRARKRHSNDWTRTPWISSTAIDKRRSPIEETVRAMNFAINQGWAFYWGTSQWSAAQIIEACEVADRFEMIRPIVEQPIYSILDRNKVEFDYVYLTSWVSLRDHRWRTASSLASTVLVHRRTLVSIIARESLSLRTLTTVNDKTAYNHDSACDDNSTDDHGSPYDDQSARDDRSSGYDATANNHVAAIDFLSPDDACPSKHTSAIYALSFELSTSVGGKKCVKQDWCS</sequence>
<feature type="region of interest" description="Disordered" evidence="4">
    <location>
        <begin position="574"/>
        <end position="603"/>
    </location>
</feature>
<dbReference type="PANTHER" id="PTHR43150:SF2">
    <property type="entry name" value="HYPERKINETIC, ISOFORM M"/>
    <property type="match status" value="1"/>
</dbReference>
<evidence type="ECO:0000256" key="3">
    <source>
        <dbReference type="ARBA" id="ARBA00023002"/>
    </source>
</evidence>
<evidence type="ECO:0000259" key="5">
    <source>
        <dbReference type="Pfam" id="PF00248"/>
    </source>
</evidence>
<name>A0AAD9LNI9_9STRA</name>
<keyword evidence="7" id="KW-0407">Ion channel</keyword>
<feature type="region of interest" description="Disordered" evidence="4">
    <location>
        <begin position="212"/>
        <end position="241"/>
    </location>
</feature>
<evidence type="ECO:0000256" key="4">
    <source>
        <dbReference type="SAM" id="MobiDB-lite"/>
    </source>
</evidence>